<protein>
    <submittedName>
        <fullName evidence="2">Thiopeptide-type bacteriocin biosynthesis protein</fullName>
    </submittedName>
</protein>
<dbReference type="RefSeq" id="WP_329511700.1">
    <property type="nucleotide sequence ID" value="NZ_JAYWVC010000222.1"/>
</dbReference>
<proteinExistence type="predicted"/>
<evidence type="ECO:0000313" key="2">
    <source>
        <dbReference type="EMBL" id="MED7827317.1"/>
    </source>
</evidence>
<feature type="non-terminal residue" evidence="2">
    <location>
        <position position="1"/>
    </location>
</feature>
<sequence>SEQGLLRTWFFIRYWLEGPHVRLRLLPADASVAAEVARTARAALEQFLRERPALYEEDRDASGDLYKNMFLAEYSEERWNALYGADGAMPFRDNNSVARIPYERELDRYGGPAGMELAEWHFQESSETVITLLETTNVHVRTVLLGQAAQLTAGLCFAFLRDEEAVARFLTRYRTMWETSYQEPSDSQHERFDRSYERMKDRLVPRMQHVRDSARDDSVASPTKLERAWLAHCGELRDRVVRLADAGSLSFRDGPVQDPQTALAIVLSSYVHMTNNRLGVSILDEIYLSYVICNALSDMAPQEALR</sequence>
<dbReference type="Proteomes" id="UP001333996">
    <property type="component" value="Unassembled WGS sequence"/>
</dbReference>
<dbReference type="NCBIfam" id="TIGR03891">
    <property type="entry name" value="thiopep_ocin"/>
    <property type="match status" value="1"/>
</dbReference>
<reference evidence="2" key="1">
    <citation type="submission" date="2024-01" db="EMBL/GenBank/DDBJ databases">
        <title>First draft genome sequence data of TA4-1, the type strain of Gram-positive actinobacterium Streptomyces chiangmaiensis.</title>
        <authorList>
            <person name="Yasawong M."/>
            <person name="Nantapong N."/>
        </authorList>
    </citation>
    <scope>NUCLEOTIDE SEQUENCE</scope>
    <source>
        <strain evidence="2">TA4-1</strain>
    </source>
</reference>
<dbReference type="InterPro" id="IPR023809">
    <property type="entry name" value="Thiopep_bacteriocin_synth_dom"/>
</dbReference>
<dbReference type="EMBL" id="JAYWVC010000222">
    <property type="protein sequence ID" value="MED7827317.1"/>
    <property type="molecule type" value="Genomic_DNA"/>
</dbReference>
<dbReference type="Pfam" id="PF14028">
    <property type="entry name" value="Lant_dehydr_C"/>
    <property type="match status" value="1"/>
</dbReference>
<organism evidence="2 3">
    <name type="scientific">Streptomyces chiangmaiensis</name>
    <dbReference type="NCBI Taxonomy" id="766497"/>
    <lineage>
        <taxon>Bacteria</taxon>
        <taxon>Bacillati</taxon>
        <taxon>Actinomycetota</taxon>
        <taxon>Actinomycetes</taxon>
        <taxon>Kitasatosporales</taxon>
        <taxon>Streptomycetaceae</taxon>
        <taxon>Streptomyces</taxon>
    </lineage>
</organism>
<evidence type="ECO:0000259" key="1">
    <source>
        <dbReference type="Pfam" id="PF14028"/>
    </source>
</evidence>
<evidence type="ECO:0000313" key="3">
    <source>
        <dbReference type="Proteomes" id="UP001333996"/>
    </source>
</evidence>
<feature type="domain" description="Thiopeptide-type bacteriocin biosynthesis" evidence="1">
    <location>
        <begin position="2"/>
        <end position="295"/>
    </location>
</feature>
<comment type="caution">
    <text evidence="2">The sequence shown here is derived from an EMBL/GenBank/DDBJ whole genome shotgun (WGS) entry which is preliminary data.</text>
</comment>
<name>A0ABU7FU11_9ACTN</name>
<keyword evidence="3" id="KW-1185">Reference proteome</keyword>
<gene>
    <name evidence="2" type="ORF">VXC91_36780</name>
</gene>
<accession>A0ABU7FU11</accession>